<comment type="caution">
    <text evidence="14">The sequence shown here is derived from an EMBL/GenBank/DDBJ whole genome shotgun (WGS) entry which is preliminary data.</text>
</comment>
<dbReference type="PANTHER" id="PTHR11070:SF3">
    <property type="entry name" value="DNA 3'-5' HELICASE"/>
    <property type="match status" value="1"/>
</dbReference>
<dbReference type="PROSITE" id="PS51198">
    <property type="entry name" value="UVRD_HELICASE_ATP_BIND"/>
    <property type="match status" value="1"/>
</dbReference>
<feature type="binding site" evidence="10">
    <location>
        <begin position="28"/>
        <end position="35"/>
    </location>
    <ligand>
        <name>ATP</name>
        <dbReference type="ChEBI" id="CHEBI:30616"/>
    </ligand>
</feature>
<dbReference type="InterPro" id="IPR014017">
    <property type="entry name" value="DNA_helicase_UvrD-like_C"/>
</dbReference>
<dbReference type="Pfam" id="PF13361">
    <property type="entry name" value="UvrD_C"/>
    <property type="match status" value="2"/>
</dbReference>
<evidence type="ECO:0000256" key="8">
    <source>
        <dbReference type="ARBA" id="ARBA00034808"/>
    </source>
</evidence>
<evidence type="ECO:0000313" key="15">
    <source>
        <dbReference type="Proteomes" id="UP000177088"/>
    </source>
</evidence>
<dbReference type="InterPro" id="IPR000212">
    <property type="entry name" value="DNA_helicase_UvrD/REP"/>
</dbReference>
<dbReference type="GO" id="GO:0005524">
    <property type="term" value="F:ATP binding"/>
    <property type="evidence" value="ECO:0007669"/>
    <property type="project" value="UniProtKB-UniRule"/>
</dbReference>
<dbReference type="Gene3D" id="1.10.486.10">
    <property type="entry name" value="PCRA, domain 4"/>
    <property type="match status" value="1"/>
</dbReference>
<dbReference type="InterPro" id="IPR013986">
    <property type="entry name" value="DExx_box_DNA_helicase_dom_sf"/>
</dbReference>
<dbReference type="Gene3D" id="3.40.50.300">
    <property type="entry name" value="P-loop containing nucleotide triphosphate hydrolases"/>
    <property type="match status" value="2"/>
</dbReference>
<evidence type="ECO:0000259" key="13">
    <source>
        <dbReference type="PROSITE" id="PS51217"/>
    </source>
</evidence>
<organism evidence="14 15">
    <name type="scientific">Candidatus Uhrbacteria bacterium RIFCSPHIGHO2_02_FULL_60_10</name>
    <dbReference type="NCBI Taxonomy" id="1802392"/>
    <lineage>
        <taxon>Bacteria</taxon>
        <taxon>Candidatus Uhriibacteriota</taxon>
    </lineage>
</organism>
<dbReference type="EMBL" id="MGEA01000078">
    <property type="protein sequence ID" value="OGL72897.1"/>
    <property type="molecule type" value="Genomic_DNA"/>
</dbReference>
<proteinExistence type="inferred from homology"/>
<evidence type="ECO:0000256" key="5">
    <source>
        <dbReference type="ARBA" id="ARBA00022840"/>
    </source>
</evidence>
<dbReference type="GO" id="GO:0016887">
    <property type="term" value="F:ATP hydrolysis activity"/>
    <property type="evidence" value="ECO:0007669"/>
    <property type="project" value="RHEA"/>
</dbReference>
<accession>A0A1F7U5C7</accession>
<dbReference type="SUPFAM" id="SSF52540">
    <property type="entry name" value="P-loop containing nucleoside triphosphate hydrolases"/>
    <property type="match status" value="1"/>
</dbReference>
<dbReference type="EC" id="5.6.2.4" evidence="8"/>
<evidence type="ECO:0000256" key="6">
    <source>
        <dbReference type="ARBA" id="ARBA00023235"/>
    </source>
</evidence>
<evidence type="ECO:0000256" key="7">
    <source>
        <dbReference type="ARBA" id="ARBA00034617"/>
    </source>
</evidence>
<dbReference type="GO" id="GO:0043138">
    <property type="term" value="F:3'-5' DNA helicase activity"/>
    <property type="evidence" value="ECO:0007669"/>
    <property type="project" value="UniProtKB-EC"/>
</dbReference>
<evidence type="ECO:0000259" key="12">
    <source>
        <dbReference type="PROSITE" id="PS51198"/>
    </source>
</evidence>
<evidence type="ECO:0000256" key="11">
    <source>
        <dbReference type="SAM" id="MobiDB-lite"/>
    </source>
</evidence>
<evidence type="ECO:0000256" key="3">
    <source>
        <dbReference type="ARBA" id="ARBA00022801"/>
    </source>
</evidence>
<reference evidence="14 15" key="1">
    <citation type="journal article" date="2016" name="Nat. Commun.">
        <title>Thousands of microbial genomes shed light on interconnected biogeochemical processes in an aquifer system.</title>
        <authorList>
            <person name="Anantharaman K."/>
            <person name="Brown C.T."/>
            <person name="Hug L.A."/>
            <person name="Sharon I."/>
            <person name="Castelle C.J."/>
            <person name="Probst A.J."/>
            <person name="Thomas B.C."/>
            <person name="Singh A."/>
            <person name="Wilkins M.J."/>
            <person name="Karaoz U."/>
            <person name="Brodie E.L."/>
            <person name="Williams K.H."/>
            <person name="Hubbard S.S."/>
            <person name="Banfield J.F."/>
        </authorList>
    </citation>
    <scope>NUCLEOTIDE SEQUENCE [LARGE SCALE GENOMIC DNA]</scope>
</reference>
<keyword evidence="6" id="KW-0413">Isomerase</keyword>
<dbReference type="Gene3D" id="1.10.10.160">
    <property type="match status" value="1"/>
</dbReference>
<evidence type="ECO:0000313" key="14">
    <source>
        <dbReference type="EMBL" id="OGL72897.1"/>
    </source>
</evidence>
<dbReference type="InterPro" id="IPR014016">
    <property type="entry name" value="UvrD-like_ATP-bd"/>
</dbReference>
<dbReference type="PANTHER" id="PTHR11070">
    <property type="entry name" value="UVRD / RECB / PCRA DNA HELICASE FAMILY MEMBER"/>
    <property type="match status" value="1"/>
</dbReference>
<feature type="domain" description="UvrD-like helicase C-terminal" evidence="13">
    <location>
        <begin position="314"/>
        <end position="579"/>
    </location>
</feature>
<protein>
    <recommendedName>
        <fullName evidence="8">DNA 3'-5' helicase</fullName>
        <ecNumber evidence="8">5.6.2.4</ecNumber>
    </recommendedName>
</protein>
<dbReference type="GO" id="GO:0003677">
    <property type="term" value="F:DNA binding"/>
    <property type="evidence" value="ECO:0007669"/>
    <property type="project" value="InterPro"/>
</dbReference>
<feature type="region of interest" description="Disordered" evidence="11">
    <location>
        <begin position="664"/>
        <end position="693"/>
    </location>
</feature>
<dbReference type="CDD" id="cd17932">
    <property type="entry name" value="DEXQc_UvrD"/>
    <property type="match status" value="1"/>
</dbReference>
<dbReference type="InterPro" id="IPR027417">
    <property type="entry name" value="P-loop_NTPase"/>
</dbReference>
<dbReference type="PROSITE" id="PS51217">
    <property type="entry name" value="UVRD_HELICASE_CTER"/>
    <property type="match status" value="1"/>
</dbReference>
<comment type="catalytic activity">
    <reaction evidence="9">
        <text>ATP + H2O = ADP + phosphate + H(+)</text>
        <dbReference type="Rhea" id="RHEA:13065"/>
        <dbReference type="ChEBI" id="CHEBI:15377"/>
        <dbReference type="ChEBI" id="CHEBI:15378"/>
        <dbReference type="ChEBI" id="CHEBI:30616"/>
        <dbReference type="ChEBI" id="CHEBI:43474"/>
        <dbReference type="ChEBI" id="CHEBI:456216"/>
        <dbReference type="EC" id="5.6.2.4"/>
    </reaction>
</comment>
<comment type="catalytic activity">
    <reaction evidence="7">
        <text>Couples ATP hydrolysis with the unwinding of duplex DNA by translocating in the 3'-5' direction.</text>
        <dbReference type="EC" id="5.6.2.4"/>
    </reaction>
</comment>
<evidence type="ECO:0000256" key="2">
    <source>
        <dbReference type="ARBA" id="ARBA00022741"/>
    </source>
</evidence>
<keyword evidence="3 10" id="KW-0378">Hydrolase</keyword>
<evidence type="ECO:0000256" key="10">
    <source>
        <dbReference type="PROSITE-ProRule" id="PRU00560"/>
    </source>
</evidence>
<dbReference type="AlphaFoldDB" id="A0A1F7U5C7"/>
<dbReference type="GO" id="GO:0000725">
    <property type="term" value="P:recombinational repair"/>
    <property type="evidence" value="ECO:0007669"/>
    <property type="project" value="TreeGrafter"/>
</dbReference>
<dbReference type="Proteomes" id="UP000177088">
    <property type="component" value="Unassembled WGS sequence"/>
</dbReference>
<keyword evidence="2 10" id="KW-0547">Nucleotide-binding</keyword>
<feature type="compositionally biased region" description="Basic and acidic residues" evidence="11">
    <location>
        <begin position="664"/>
        <end position="677"/>
    </location>
</feature>
<evidence type="ECO:0000256" key="4">
    <source>
        <dbReference type="ARBA" id="ARBA00022806"/>
    </source>
</evidence>
<keyword evidence="5 10" id="KW-0067">ATP-binding</keyword>
<comment type="similarity">
    <text evidence="1">Belongs to the helicase family. UvrD subfamily.</text>
</comment>
<dbReference type="Pfam" id="PF00580">
    <property type="entry name" value="UvrD-helicase"/>
    <property type="match status" value="1"/>
</dbReference>
<sequence length="721" mass="80242">MLNDFSRELNAEQLAVIKHGDGPCVVLAGAGSGKTRTIVYRVAALIARGVAPENILLLTFTNKAANEMMTRIHSLLSAHGTLPPSGLSEPNDSLRHPPPATRHSVWGGTFHSIANRLLRAYISRLGWGANFTILDEEDSRDLMKAAMKDVGIDTAGKRFPSPAIVRHLVSYAANAMIGLEAAVDKLHPKFSDLYGEIARAAGRYGERKRQSNALDFDDLLVRWHELLESDDALRLVLRDRFRHVLVDEYQDTNALQASIVRHLVGADGNITVVGDDAQSIYSFRAADVRNILDFPRLFPRATVYRLETNYRSVPEILDLANDVISRNVRQFPKELKSVLPPLEKPEAVLAPSASREAEMVADRIAALLKRGVKPREIAVLFRAAHHSQALEFELMKRGQDFDYRGGIRFFERAHVKDVLAHLRLLANHRDLAAWRRVLRLQDGIGEAVSDRVASAVSAVESIAAVADLDLAVRLPARAARGWSGVRGLLEKLIKLENRPGALARAVLDSSYADYLEAEYPDAADRLQDLEQLAVFADRYAELTPFLTDATLDDTAHRRLPGRAEAMDRVVLSTVHQAKGLEWEAVFLIHLNDGGFPNKRAMFEEGGLEEERRLFYVAITRAKRHLHLSYPLTAGFDAGLMSPSLFLQEADPHCLRRLDGESGRALRSRNEDSSVDDRFLDDEPTLEIGSDGETVTDPMQAVKARMGKVKEGWRKRNFLGDV</sequence>
<evidence type="ECO:0000256" key="1">
    <source>
        <dbReference type="ARBA" id="ARBA00009922"/>
    </source>
</evidence>
<gene>
    <name evidence="14" type="ORF">A3C96_03460</name>
</gene>
<evidence type="ECO:0000256" key="9">
    <source>
        <dbReference type="ARBA" id="ARBA00048988"/>
    </source>
</evidence>
<dbReference type="GO" id="GO:0005829">
    <property type="term" value="C:cytosol"/>
    <property type="evidence" value="ECO:0007669"/>
    <property type="project" value="TreeGrafter"/>
</dbReference>
<name>A0A1F7U5C7_9BACT</name>
<keyword evidence="4 10" id="KW-0347">Helicase</keyword>
<feature type="domain" description="UvrD-like helicase ATP-binding" evidence="12">
    <location>
        <begin position="7"/>
        <end position="313"/>
    </location>
</feature>